<reference evidence="2 3" key="2">
    <citation type="submission" date="2024-10" db="EMBL/GenBank/DDBJ databases">
        <authorList>
            <person name="Ryan C."/>
        </authorList>
    </citation>
    <scope>NUCLEOTIDE SEQUENCE [LARGE SCALE GENOMIC DNA]</scope>
</reference>
<feature type="compositionally biased region" description="Polar residues" evidence="1">
    <location>
        <begin position="51"/>
        <end position="60"/>
    </location>
</feature>
<gene>
    <name evidence="2" type="ORF">URODEC1_LOCUS59390</name>
</gene>
<accession>A0ABC9AWD5</accession>
<evidence type="ECO:0000313" key="2">
    <source>
        <dbReference type="EMBL" id="CAL4988749.1"/>
    </source>
</evidence>
<keyword evidence="3" id="KW-1185">Reference proteome</keyword>
<evidence type="ECO:0000313" key="3">
    <source>
        <dbReference type="Proteomes" id="UP001497457"/>
    </source>
</evidence>
<reference evidence="3" key="1">
    <citation type="submission" date="2024-06" db="EMBL/GenBank/DDBJ databases">
        <authorList>
            <person name="Ryan C."/>
        </authorList>
    </citation>
    <scope>NUCLEOTIDE SEQUENCE [LARGE SCALE GENOMIC DNA]</scope>
</reference>
<evidence type="ECO:0000256" key="1">
    <source>
        <dbReference type="SAM" id="MobiDB-lite"/>
    </source>
</evidence>
<organism evidence="2 3">
    <name type="scientific">Urochloa decumbens</name>
    <dbReference type="NCBI Taxonomy" id="240449"/>
    <lineage>
        <taxon>Eukaryota</taxon>
        <taxon>Viridiplantae</taxon>
        <taxon>Streptophyta</taxon>
        <taxon>Embryophyta</taxon>
        <taxon>Tracheophyta</taxon>
        <taxon>Spermatophyta</taxon>
        <taxon>Magnoliopsida</taxon>
        <taxon>Liliopsida</taxon>
        <taxon>Poales</taxon>
        <taxon>Poaceae</taxon>
        <taxon>PACMAD clade</taxon>
        <taxon>Panicoideae</taxon>
        <taxon>Panicodae</taxon>
        <taxon>Paniceae</taxon>
        <taxon>Melinidinae</taxon>
        <taxon>Urochloa</taxon>
    </lineage>
</organism>
<name>A0ABC9AWD5_9POAL</name>
<dbReference type="Proteomes" id="UP001497457">
    <property type="component" value="Chromosome 23rd"/>
</dbReference>
<dbReference type="AlphaFoldDB" id="A0ABC9AWD5"/>
<protein>
    <submittedName>
        <fullName evidence="2">Uncharacterized protein</fullName>
    </submittedName>
</protein>
<feature type="compositionally biased region" description="Polar residues" evidence="1">
    <location>
        <begin position="74"/>
        <end position="86"/>
    </location>
</feature>
<proteinExistence type="predicted"/>
<sequence length="86" mass="9151">MADIEAPGGYFVGRPVNYEQKAQPALEDEKVNAEVPGYYAGRVHGKKTAAGDQSSASEVQPNRDPGFLARWSGDCNSSVSMATPGY</sequence>
<dbReference type="EMBL" id="OZ075133">
    <property type="protein sequence ID" value="CAL4988749.1"/>
    <property type="molecule type" value="Genomic_DNA"/>
</dbReference>
<feature type="region of interest" description="Disordered" evidence="1">
    <location>
        <begin position="44"/>
        <end position="86"/>
    </location>
</feature>